<feature type="non-terminal residue" evidence="1">
    <location>
        <position position="1"/>
    </location>
</feature>
<sequence length="29" mass="3262">NTIYYDRNRQEQENECIAGEASCIAEGNA</sequence>
<name>J9C1F7_9ZZZZ</name>
<dbReference type="AlphaFoldDB" id="J9C1F7"/>
<accession>J9C1F7</accession>
<protein>
    <submittedName>
        <fullName evidence="1">Uncharacterized protein</fullName>
    </submittedName>
</protein>
<proteinExistence type="predicted"/>
<evidence type="ECO:0000313" key="1">
    <source>
        <dbReference type="EMBL" id="EJW93640.1"/>
    </source>
</evidence>
<gene>
    <name evidence="1" type="ORF">EVA_18252</name>
</gene>
<reference evidence="1" key="1">
    <citation type="journal article" date="2012" name="PLoS ONE">
        <title>Gene sets for utilization of primary and secondary nutrition supplies in the distal gut of endangered iberian lynx.</title>
        <authorList>
            <person name="Alcaide M."/>
            <person name="Messina E."/>
            <person name="Richter M."/>
            <person name="Bargiela R."/>
            <person name="Peplies J."/>
            <person name="Huws S.A."/>
            <person name="Newbold C.J."/>
            <person name="Golyshin P.N."/>
            <person name="Simon M.A."/>
            <person name="Lopez G."/>
            <person name="Yakimov M.M."/>
            <person name="Ferrer M."/>
        </authorList>
    </citation>
    <scope>NUCLEOTIDE SEQUENCE</scope>
</reference>
<organism evidence="1">
    <name type="scientific">gut metagenome</name>
    <dbReference type="NCBI Taxonomy" id="749906"/>
    <lineage>
        <taxon>unclassified sequences</taxon>
        <taxon>metagenomes</taxon>
        <taxon>organismal metagenomes</taxon>
    </lineage>
</organism>
<dbReference type="EMBL" id="AMCI01006856">
    <property type="protein sequence ID" value="EJW93640.1"/>
    <property type="molecule type" value="Genomic_DNA"/>
</dbReference>
<comment type="caution">
    <text evidence="1">The sequence shown here is derived from an EMBL/GenBank/DDBJ whole genome shotgun (WGS) entry which is preliminary data.</text>
</comment>